<feature type="non-terminal residue" evidence="1">
    <location>
        <position position="38"/>
    </location>
</feature>
<protein>
    <submittedName>
        <fullName evidence="1">Uncharacterized protein</fullName>
    </submittedName>
</protein>
<gene>
    <name evidence="1" type="ORF">AVDCRST_MAG71-1054</name>
</gene>
<dbReference type="AlphaFoldDB" id="A0A6J4KVV1"/>
<dbReference type="EMBL" id="CADCUA010000281">
    <property type="protein sequence ID" value="CAA9317024.1"/>
    <property type="molecule type" value="Genomic_DNA"/>
</dbReference>
<reference evidence="1" key="1">
    <citation type="submission" date="2020-02" db="EMBL/GenBank/DDBJ databases">
        <authorList>
            <person name="Meier V. D."/>
        </authorList>
    </citation>
    <scope>NUCLEOTIDE SEQUENCE</scope>
    <source>
        <strain evidence="1">AVDCRST_MAG71</strain>
    </source>
</reference>
<name>A0A6J4KVV1_9GAMM</name>
<proteinExistence type="predicted"/>
<evidence type="ECO:0000313" key="1">
    <source>
        <dbReference type="EMBL" id="CAA9317024.1"/>
    </source>
</evidence>
<sequence length="38" mass="4185">CDASSASCVPVRRSPATGSIYCRFPTPDTVFPRRLKEI</sequence>
<accession>A0A6J4KVV1</accession>
<feature type="non-terminal residue" evidence="1">
    <location>
        <position position="1"/>
    </location>
</feature>
<organism evidence="1">
    <name type="scientific">uncultured Lysobacter sp</name>
    <dbReference type="NCBI Taxonomy" id="271060"/>
    <lineage>
        <taxon>Bacteria</taxon>
        <taxon>Pseudomonadati</taxon>
        <taxon>Pseudomonadota</taxon>
        <taxon>Gammaproteobacteria</taxon>
        <taxon>Lysobacterales</taxon>
        <taxon>Lysobacteraceae</taxon>
        <taxon>Lysobacter</taxon>
        <taxon>environmental samples</taxon>
    </lineage>
</organism>